<keyword evidence="2" id="KW-0378">Hydrolase</keyword>
<dbReference type="InterPro" id="IPR032466">
    <property type="entry name" value="Metal_Hydrolase"/>
</dbReference>
<feature type="domain" description="Urease alpha-subunit N-terminal" evidence="4">
    <location>
        <begin position="4"/>
        <end position="123"/>
    </location>
</feature>
<organism evidence="5 6">
    <name type="scientific">Mycolicibacter senuensis</name>
    <dbReference type="NCBI Taxonomy" id="386913"/>
    <lineage>
        <taxon>Bacteria</taxon>
        <taxon>Bacillati</taxon>
        <taxon>Actinomycetota</taxon>
        <taxon>Actinomycetes</taxon>
        <taxon>Mycobacteriales</taxon>
        <taxon>Mycobacteriaceae</taxon>
        <taxon>Mycolicibacter</taxon>
    </lineage>
</organism>
<evidence type="ECO:0000256" key="2">
    <source>
        <dbReference type="ARBA" id="ARBA00022801"/>
    </source>
</evidence>
<feature type="region of interest" description="Disordered" evidence="3">
    <location>
        <begin position="160"/>
        <end position="207"/>
    </location>
</feature>
<evidence type="ECO:0000313" key="6">
    <source>
        <dbReference type="Proteomes" id="UP000465263"/>
    </source>
</evidence>
<evidence type="ECO:0000259" key="4">
    <source>
        <dbReference type="Pfam" id="PF00449"/>
    </source>
</evidence>
<accession>A0A7I9XEK3</accession>
<evidence type="ECO:0000256" key="1">
    <source>
        <dbReference type="ARBA" id="ARBA00022723"/>
    </source>
</evidence>
<proteinExistence type="predicted"/>
<dbReference type="Gene3D" id="2.30.40.10">
    <property type="entry name" value="Urease, subunit C, domain 1"/>
    <property type="match status" value="1"/>
</dbReference>
<dbReference type="SUPFAM" id="SSF51338">
    <property type="entry name" value="Composite domain of metallo-dependent hydrolases"/>
    <property type="match status" value="1"/>
</dbReference>
<dbReference type="SUPFAM" id="SSF51556">
    <property type="entry name" value="Metallo-dependent hydrolases"/>
    <property type="match status" value="1"/>
</dbReference>
<dbReference type="PROSITE" id="PS01120">
    <property type="entry name" value="UREASE_1"/>
    <property type="match status" value="1"/>
</dbReference>
<protein>
    <recommendedName>
        <fullName evidence="4">Urease alpha-subunit N-terminal domain-containing protein</fullName>
    </recommendedName>
</protein>
<dbReference type="PANTHER" id="PTHR43440:SF1">
    <property type="entry name" value="UREASE"/>
    <property type="match status" value="1"/>
</dbReference>
<dbReference type="GO" id="GO:0016151">
    <property type="term" value="F:nickel cation binding"/>
    <property type="evidence" value="ECO:0007669"/>
    <property type="project" value="InterPro"/>
</dbReference>
<keyword evidence="1" id="KW-0479">Metal-binding</keyword>
<sequence>MSLIPRRDYAALYGPTTGDRFRLADTDLVAQVERSLLTPGEELVFGGGKSVRDGMGQVPGVRNVDGALDLVITSVVVMDPIVGIVKADIGIKDGRIAGIGQAGNPYMQDGVDPCLIVGAGTQVLSGEGLVATAGGVDTHVHFISPGQVQHGLSAGVTTAAGPAPTTAPGRPTARPVRTTSPACCRRRRASRSTSGFWARATAANPTR</sequence>
<dbReference type="InterPro" id="IPR029754">
    <property type="entry name" value="Urease_Ni-bd"/>
</dbReference>
<feature type="compositionally biased region" description="Low complexity" evidence="3">
    <location>
        <begin position="160"/>
        <end position="183"/>
    </location>
</feature>
<evidence type="ECO:0000313" key="5">
    <source>
        <dbReference type="EMBL" id="GFG68402.1"/>
    </source>
</evidence>
<dbReference type="EMBL" id="BLKV01000001">
    <property type="protein sequence ID" value="GFG68402.1"/>
    <property type="molecule type" value="Genomic_DNA"/>
</dbReference>
<dbReference type="PANTHER" id="PTHR43440">
    <property type="entry name" value="UREASE"/>
    <property type="match status" value="1"/>
</dbReference>
<dbReference type="Proteomes" id="UP000465263">
    <property type="component" value="Unassembled WGS sequence"/>
</dbReference>
<gene>
    <name evidence="5" type="ORF">MSEN_01220</name>
</gene>
<dbReference type="InterPro" id="IPR011059">
    <property type="entry name" value="Metal-dep_hydrolase_composite"/>
</dbReference>
<name>A0A7I9XEK3_9MYCO</name>
<dbReference type="InterPro" id="IPR011612">
    <property type="entry name" value="Urease_alpha_N_dom"/>
</dbReference>
<dbReference type="InterPro" id="IPR050112">
    <property type="entry name" value="Urease_alpha_subunit"/>
</dbReference>
<dbReference type="GO" id="GO:0016810">
    <property type="term" value="F:hydrolase activity, acting on carbon-nitrogen (but not peptide) bonds"/>
    <property type="evidence" value="ECO:0007669"/>
    <property type="project" value="InterPro"/>
</dbReference>
<dbReference type="Pfam" id="PF00449">
    <property type="entry name" value="Urease_alpha"/>
    <property type="match status" value="1"/>
</dbReference>
<comment type="caution">
    <text evidence="5">The sequence shown here is derived from an EMBL/GenBank/DDBJ whole genome shotgun (WGS) entry which is preliminary data.</text>
</comment>
<dbReference type="AlphaFoldDB" id="A0A7I9XEK3"/>
<evidence type="ECO:0000256" key="3">
    <source>
        <dbReference type="SAM" id="MobiDB-lite"/>
    </source>
</evidence>
<reference evidence="5 6" key="1">
    <citation type="journal article" date="2019" name="Emerg. Microbes Infect.">
        <title>Comprehensive subspecies identification of 175 nontuberculous mycobacteria species based on 7547 genomic profiles.</title>
        <authorList>
            <person name="Matsumoto Y."/>
            <person name="Kinjo T."/>
            <person name="Motooka D."/>
            <person name="Nabeya D."/>
            <person name="Jung N."/>
            <person name="Uechi K."/>
            <person name="Horii T."/>
            <person name="Iida T."/>
            <person name="Fujita J."/>
            <person name="Nakamura S."/>
        </authorList>
    </citation>
    <scope>NUCLEOTIDE SEQUENCE [LARGE SCALE GENOMIC DNA]</scope>
    <source>
        <strain evidence="5 6">JCM 16017</strain>
    </source>
</reference>
<keyword evidence="6" id="KW-1185">Reference proteome</keyword>